<dbReference type="EMBL" id="BMFY01000004">
    <property type="protein sequence ID" value="GGA09460.1"/>
    <property type="molecule type" value="Genomic_DNA"/>
</dbReference>
<dbReference type="InterPro" id="IPR036388">
    <property type="entry name" value="WH-like_DNA-bd_sf"/>
</dbReference>
<gene>
    <name evidence="5" type="ORF">GCM10011333_10280</name>
</gene>
<dbReference type="Pfam" id="PF07729">
    <property type="entry name" value="FCD"/>
    <property type="match status" value="1"/>
</dbReference>
<organism evidence="5 6">
    <name type="scientific">Sediminivirga luteola</name>
    <dbReference type="NCBI Taxonomy" id="1774748"/>
    <lineage>
        <taxon>Bacteria</taxon>
        <taxon>Bacillati</taxon>
        <taxon>Actinomycetota</taxon>
        <taxon>Actinomycetes</taxon>
        <taxon>Micrococcales</taxon>
        <taxon>Brevibacteriaceae</taxon>
        <taxon>Sediminivirga</taxon>
    </lineage>
</organism>
<evidence type="ECO:0000256" key="3">
    <source>
        <dbReference type="ARBA" id="ARBA00023163"/>
    </source>
</evidence>
<dbReference type="SMART" id="SM00895">
    <property type="entry name" value="FCD"/>
    <property type="match status" value="1"/>
</dbReference>
<dbReference type="Proteomes" id="UP000616114">
    <property type="component" value="Unassembled WGS sequence"/>
</dbReference>
<dbReference type="PANTHER" id="PTHR43537:SF5">
    <property type="entry name" value="UXU OPERON TRANSCRIPTIONAL REGULATOR"/>
    <property type="match status" value="1"/>
</dbReference>
<proteinExistence type="predicted"/>
<evidence type="ECO:0000313" key="5">
    <source>
        <dbReference type="EMBL" id="GGA09460.1"/>
    </source>
</evidence>
<dbReference type="RefSeq" id="WP_188549870.1">
    <property type="nucleotide sequence ID" value="NZ_BMFY01000004.1"/>
</dbReference>
<dbReference type="InterPro" id="IPR008920">
    <property type="entry name" value="TF_FadR/GntR_C"/>
</dbReference>
<dbReference type="InterPro" id="IPR036390">
    <property type="entry name" value="WH_DNA-bd_sf"/>
</dbReference>
<sequence>MAEPHAIRRMSEELAAHSVQPRSQGYALPGLTTRASELVTLIEAKIEDEGLQPGAHLGTKEDLRKLSGMARATVNEAVRLLCDRGRVEMRPGPGGGIFVAAPTPMVQLGRLFLSVGDQATHTSQVAAVRDHLESMIVEEAVRHRSAEDLRDLDSCLERIKAQREAKEFLSAVWTLHERIAVITPNAVLRTTYLGLMQGIRTGVTAVERTTDSDREYFDKRIAAHEALVEAIRSGDPEAVPEAIRIHHATEKG</sequence>
<evidence type="ECO:0000313" key="6">
    <source>
        <dbReference type="Proteomes" id="UP000616114"/>
    </source>
</evidence>
<keyword evidence="3" id="KW-0804">Transcription</keyword>
<dbReference type="PROSITE" id="PS50949">
    <property type="entry name" value="HTH_GNTR"/>
    <property type="match status" value="1"/>
</dbReference>
<protein>
    <submittedName>
        <fullName evidence="5">GntR family transcriptional regulator</fullName>
    </submittedName>
</protein>
<evidence type="ECO:0000256" key="2">
    <source>
        <dbReference type="ARBA" id="ARBA00023125"/>
    </source>
</evidence>
<dbReference type="SUPFAM" id="SSF46785">
    <property type="entry name" value="Winged helix' DNA-binding domain"/>
    <property type="match status" value="1"/>
</dbReference>
<dbReference type="GO" id="GO:0003677">
    <property type="term" value="F:DNA binding"/>
    <property type="evidence" value="ECO:0007669"/>
    <property type="project" value="UniProtKB-KW"/>
</dbReference>
<accession>A0A8J2TWT1</accession>
<dbReference type="GO" id="GO:0003700">
    <property type="term" value="F:DNA-binding transcription factor activity"/>
    <property type="evidence" value="ECO:0007669"/>
    <property type="project" value="InterPro"/>
</dbReference>
<evidence type="ECO:0000259" key="4">
    <source>
        <dbReference type="PROSITE" id="PS50949"/>
    </source>
</evidence>
<keyword evidence="1" id="KW-0805">Transcription regulation</keyword>
<dbReference type="PANTHER" id="PTHR43537">
    <property type="entry name" value="TRANSCRIPTIONAL REGULATOR, GNTR FAMILY"/>
    <property type="match status" value="1"/>
</dbReference>
<feature type="domain" description="HTH gntR-type" evidence="4">
    <location>
        <begin position="32"/>
        <end position="102"/>
    </location>
</feature>
<reference evidence="5" key="2">
    <citation type="submission" date="2020-09" db="EMBL/GenBank/DDBJ databases">
        <authorList>
            <person name="Sun Q."/>
            <person name="Zhou Y."/>
        </authorList>
    </citation>
    <scope>NUCLEOTIDE SEQUENCE</scope>
    <source>
        <strain evidence="5">CGMCC 1.12785</strain>
    </source>
</reference>
<dbReference type="Gene3D" id="1.10.10.10">
    <property type="entry name" value="Winged helix-like DNA-binding domain superfamily/Winged helix DNA-binding domain"/>
    <property type="match status" value="1"/>
</dbReference>
<evidence type="ECO:0000256" key="1">
    <source>
        <dbReference type="ARBA" id="ARBA00023015"/>
    </source>
</evidence>
<reference evidence="5" key="1">
    <citation type="journal article" date="2014" name="Int. J. Syst. Evol. Microbiol.">
        <title>Complete genome sequence of Corynebacterium casei LMG S-19264T (=DSM 44701T), isolated from a smear-ripened cheese.</title>
        <authorList>
            <consortium name="US DOE Joint Genome Institute (JGI-PGF)"/>
            <person name="Walter F."/>
            <person name="Albersmeier A."/>
            <person name="Kalinowski J."/>
            <person name="Ruckert C."/>
        </authorList>
    </citation>
    <scope>NUCLEOTIDE SEQUENCE</scope>
    <source>
        <strain evidence="5">CGMCC 1.12785</strain>
    </source>
</reference>
<name>A0A8J2TWT1_9MICO</name>
<dbReference type="Gene3D" id="1.20.120.530">
    <property type="entry name" value="GntR ligand-binding domain-like"/>
    <property type="match status" value="1"/>
</dbReference>
<dbReference type="SUPFAM" id="SSF48008">
    <property type="entry name" value="GntR ligand-binding domain-like"/>
    <property type="match status" value="1"/>
</dbReference>
<comment type="caution">
    <text evidence="5">The sequence shown here is derived from an EMBL/GenBank/DDBJ whole genome shotgun (WGS) entry which is preliminary data.</text>
</comment>
<dbReference type="AlphaFoldDB" id="A0A8J2TWT1"/>
<keyword evidence="6" id="KW-1185">Reference proteome</keyword>
<keyword evidence="2" id="KW-0238">DNA-binding</keyword>
<dbReference type="InterPro" id="IPR011711">
    <property type="entry name" value="GntR_C"/>
</dbReference>
<dbReference type="InterPro" id="IPR000524">
    <property type="entry name" value="Tscrpt_reg_HTH_GntR"/>
</dbReference>